<dbReference type="RefSeq" id="WP_238726704.1">
    <property type="nucleotide sequence ID" value="NZ_JAHQCX010000005.1"/>
</dbReference>
<dbReference type="Gene3D" id="1.10.4080.10">
    <property type="entry name" value="ADP-ribosylation/Crystallin J1"/>
    <property type="match status" value="1"/>
</dbReference>
<evidence type="ECO:0000313" key="1">
    <source>
        <dbReference type="EMBL" id="MBU9726266.1"/>
    </source>
</evidence>
<proteinExistence type="predicted"/>
<dbReference type="InterPro" id="IPR005502">
    <property type="entry name" value="Ribosyl_crysJ1"/>
</dbReference>
<dbReference type="EMBL" id="JAHQCX010000005">
    <property type="protein sequence ID" value="MBU9726266.1"/>
    <property type="molecule type" value="Genomic_DNA"/>
</dbReference>
<reference evidence="1 2" key="1">
    <citation type="submission" date="2021-06" db="EMBL/GenBank/DDBJ databases">
        <title>Description of novel taxa of the family Lachnospiraceae.</title>
        <authorList>
            <person name="Chaplin A.V."/>
            <person name="Sokolova S.R."/>
            <person name="Pikina A.P."/>
            <person name="Korzhanova M."/>
            <person name="Belova V."/>
            <person name="Korostin D."/>
            <person name="Efimov B.A."/>
        </authorList>
    </citation>
    <scope>NUCLEOTIDE SEQUENCE [LARGE SCALE GENOMIC DNA]</scope>
    <source>
        <strain evidence="1 2">ASD4241</strain>
    </source>
</reference>
<accession>A0ABS6K720</accession>
<sequence length="452" mass="51512">MLKDKMRWIYMADLLADEYRQCLLEGREVEGYREEMERILNLSPGQEKEEQAAGLIRKMEKAPIKAEYSYKEPTGWEGIQKVLPEGHGREYPVPKNAVYEKVKGAWYGRAAGCLLGIPVENWTRKKIADYLKDTNQAPLRDYINDTDRSELMEKYEIVREDPNTSYDRQMICWRNCVEGFPVDDDTNYSIMAIKLLERYGKDFRAMDAAEGWLLGFPAFHACTAERVAYRNLLNGLLPPGTGLYLNPFREWIGAQIRADVFGYVNPGKPGKAAGMAYEDAVVSHTKNGVYGEMYIAALLSLCYVDELDMRQKVELALKEIPPESRLHDGITGICRMFGQGCTYEEMIDAVHRVYREENWFDWCYVVPNAMIVTAGVLAFGDDYDKAVTRTVLSGFDTDCNGATVGSVVGLHLGFGRLDGRWFEGLSEVRSSIHGYEKMKMEEVVDRLVELMK</sequence>
<comment type="caution">
    <text evidence="1">The sequence shown here is derived from an EMBL/GenBank/DDBJ whole genome shotgun (WGS) entry which is preliminary data.</text>
</comment>
<protein>
    <submittedName>
        <fullName evidence="1">ADP-ribosylglycohydrolase family protein</fullName>
    </submittedName>
</protein>
<dbReference type="SUPFAM" id="SSF101478">
    <property type="entry name" value="ADP-ribosylglycohydrolase"/>
    <property type="match status" value="1"/>
</dbReference>
<name>A0ABS6K720_9FIRM</name>
<keyword evidence="2" id="KW-1185">Reference proteome</keyword>
<evidence type="ECO:0000313" key="2">
    <source>
        <dbReference type="Proteomes" id="UP001314681"/>
    </source>
</evidence>
<dbReference type="InterPro" id="IPR036705">
    <property type="entry name" value="Ribosyl_crysJ1_sf"/>
</dbReference>
<organism evidence="1 2">
    <name type="scientific">Diplocloster modestus</name>
    <dbReference type="NCBI Taxonomy" id="2850322"/>
    <lineage>
        <taxon>Bacteria</taxon>
        <taxon>Bacillati</taxon>
        <taxon>Bacillota</taxon>
        <taxon>Clostridia</taxon>
        <taxon>Lachnospirales</taxon>
        <taxon>Lachnospiraceae</taxon>
        <taxon>Diplocloster</taxon>
    </lineage>
</organism>
<gene>
    <name evidence="1" type="ORF">KTH90_09590</name>
</gene>
<dbReference type="Proteomes" id="UP001314681">
    <property type="component" value="Unassembled WGS sequence"/>
</dbReference>
<dbReference type="Pfam" id="PF03747">
    <property type="entry name" value="ADP_ribosyl_GH"/>
    <property type="match status" value="1"/>
</dbReference>